<evidence type="ECO:0000313" key="1">
    <source>
        <dbReference type="EMBL" id="TAJ45727.1"/>
    </source>
</evidence>
<evidence type="ECO:0000313" key="2">
    <source>
        <dbReference type="Proteomes" id="UP000292580"/>
    </source>
</evidence>
<name>A0A483CW09_9EURY</name>
<dbReference type="PANTHER" id="PTHR34614:SF2">
    <property type="entry name" value="TRANSPOSASE IS4-LIKE DOMAIN-CONTAINING PROTEIN"/>
    <property type="match status" value="1"/>
</dbReference>
<dbReference type="PANTHER" id="PTHR34614">
    <property type="match status" value="1"/>
</dbReference>
<protein>
    <submittedName>
        <fullName evidence="1">Uncharacterized protein</fullName>
    </submittedName>
</protein>
<gene>
    <name evidence="1" type="ORF">CUJ86_03165</name>
</gene>
<dbReference type="AlphaFoldDB" id="A0A483CW09"/>
<sequence length="168" mass="19113">MTIIENLKDNLRSDEKVYLVADSAFNAAKNLQSMGQRLFWISRVPATITETRTLIRSECSFSPCADERYGYSEHFSEYAGIRQKWDPLPLRRDAYAAGKTFEKNLAKAKTSLRKLGTREFVCEPDARIAAEKWLDDHPSYWFSSLDITLASHLISTGLSGTLLNFHLS</sequence>
<accession>A0A483CW09</accession>
<comment type="caution">
    <text evidence="1">The sequence shown here is derived from an EMBL/GenBank/DDBJ whole genome shotgun (WGS) entry which is preliminary data.</text>
</comment>
<dbReference type="Proteomes" id="UP000292580">
    <property type="component" value="Unassembled WGS sequence"/>
</dbReference>
<dbReference type="EMBL" id="PGCL01000001">
    <property type="protein sequence ID" value="TAJ45727.1"/>
    <property type="molecule type" value="Genomic_DNA"/>
</dbReference>
<reference evidence="1 2" key="1">
    <citation type="submission" date="2017-11" db="EMBL/GenBank/DDBJ databases">
        <title>Isolation and Characterization of Methanofollis Species from Methane Seep Offshore SW Taiwan.</title>
        <authorList>
            <person name="Teng N.-H."/>
            <person name="Lai M.-C."/>
            <person name="Chen S.-C."/>
        </authorList>
    </citation>
    <scope>NUCLEOTIDE SEQUENCE [LARGE SCALE GENOMIC DNA]</scope>
    <source>
        <strain evidence="1 2">FWC-SCC2</strain>
    </source>
</reference>
<proteinExistence type="predicted"/>
<keyword evidence="2" id="KW-1185">Reference proteome</keyword>
<organism evidence="1 2">
    <name type="scientific">Methanofollis fontis</name>
    <dbReference type="NCBI Taxonomy" id="2052832"/>
    <lineage>
        <taxon>Archaea</taxon>
        <taxon>Methanobacteriati</taxon>
        <taxon>Methanobacteriota</taxon>
        <taxon>Stenosarchaea group</taxon>
        <taxon>Methanomicrobia</taxon>
        <taxon>Methanomicrobiales</taxon>
        <taxon>Methanomicrobiaceae</taxon>
        <taxon>Methanofollis</taxon>
    </lineage>
</organism>